<sequence>MSQQADGPVTVVDPAGIRDVLGHFATGLTVITAIHEGVPVGFTCQAFSSLSLDPALVTFSVSRNSSSWPKVRQAPSLCVNVLSDDQADVSKAFGRSGADKFAGLAWRPSAHGAPLLDGVAAFVDARIWAEYDGGDHTIVAAAVLDLGADATRTPLIFHRGGYGLRAH</sequence>
<dbReference type="PANTHER" id="PTHR30466:SF11">
    <property type="entry name" value="FLAVIN-DEPENDENT MONOOXYGENASE, REDUCTASE SUBUNIT HSAB"/>
    <property type="match status" value="1"/>
</dbReference>
<dbReference type="AlphaFoldDB" id="A0A6N7Z0S0"/>
<comment type="similarity">
    <text evidence="1">Belongs to the non-flavoprotein flavin reductase family.</text>
</comment>
<proteinExistence type="inferred from homology"/>
<dbReference type="GO" id="GO:0010181">
    <property type="term" value="F:FMN binding"/>
    <property type="evidence" value="ECO:0007669"/>
    <property type="project" value="InterPro"/>
</dbReference>
<keyword evidence="5" id="KW-1185">Reference proteome</keyword>
<dbReference type="SMART" id="SM00903">
    <property type="entry name" value="Flavin_Reduct"/>
    <property type="match status" value="1"/>
</dbReference>
<gene>
    <name evidence="4" type="ORF">GKO32_13230</name>
</gene>
<dbReference type="InterPro" id="IPR012349">
    <property type="entry name" value="Split_barrel_FMN-bd"/>
</dbReference>
<evidence type="ECO:0000313" key="4">
    <source>
        <dbReference type="EMBL" id="MTD54933.1"/>
    </source>
</evidence>
<dbReference type="EMBL" id="WMBA01000016">
    <property type="protein sequence ID" value="MTD54933.1"/>
    <property type="molecule type" value="Genomic_DNA"/>
</dbReference>
<accession>A0A6N7Z0S0</accession>
<dbReference type="SUPFAM" id="SSF50475">
    <property type="entry name" value="FMN-binding split barrel"/>
    <property type="match status" value="1"/>
</dbReference>
<reference evidence="4 5" key="1">
    <citation type="submission" date="2019-11" db="EMBL/GenBank/DDBJ databases">
        <title>Draft genome of Amycolatopsis RM579.</title>
        <authorList>
            <person name="Duangmal K."/>
            <person name="Mingma R."/>
        </authorList>
    </citation>
    <scope>NUCLEOTIDE SEQUENCE [LARGE SCALE GENOMIC DNA]</scope>
    <source>
        <strain evidence="4 5">RM579</strain>
    </source>
</reference>
<dbReference type="RefSeq" id="WP_154757134.1">
    <property type="nucleotide sequence ID" value="NZ_WMBA01000016.1"/>
</dbReference>
<dbReference type="InterPro" id="IPR002563">
    <property type="entry name" value="Flavin_Rdtase-like_dom"/>
</dbReference>
<evidence type="ECO:0000313" key="5">
    <source>
        <dbReference type="Proteomes" id="UP000440096"/>
    </source>
</evidence>
<dbReference type="InterPro" id="IPR050268">
    <property type="entry name" value="NADH-dep_flavin_reductase"/>
</dbReference>
<name>A0A6N7Z0S0_9PSEU</name>
<evidence type="ECO:0000259" key="3">
    <source>
        <dbReference type="SMART" id="SM00903"/>
    </source>
</evidence>
<dbReference type="Proteomes" id="UP000440096">
    <property type="component" value="Unassembled WGS sequence"/>
</dbReference>
<comment type="caution">
    <text evidence="4">The sequence shown here is derived from an EMBL/GenBank/DDBJ whole genome shotgun (WGS) entry which is preliminary data.</text>
</comment>
<dbReference type="OrthoDB" id="9792858at2"/>
<dbReference type="Pfam" id="PF01613">
    <property type="entry name" value="Flavin_Reduct"/>
    <property type="match status" value="1"/>
</dbReference>
<dbReference type="Gene3D" id="2.30.110.10">
    <property type="entry name" value="Electron Transport, Fmn-binding Protein, Chain A"/>
    <property type="match status" value="1"/>
</dbReference>
<dbReference type="GO" id="GO:0042602">
    <property type="term" value="F:riboflavin reductase (NADPH) activity"/>
    <property type="evidence" value="ECO:0007669"/>
    <property type="project" value="TreeGrafter"/>
</dbReference>
<keyword evidence="2" id="KW-0560">Oxidoreductase</keyword>
<evidence type="ECO:0000256" key="1">
    <source>
        <dbReference type="ARBA" id="ARBA00008898"/>
    </source>
</evidence>
<protein>
    <submittedName>
        <fullName evidence="4">Flavin reductase</fullName>
    </submittedName>
</protein>
<dbReference type="PANTHER" id="PTHR30466">
    <property type="entry name" value="FLAVIN REDUCTASE"/>
    <property type="match status" value="1"/>
</dbReference>
<organism evidence="4 5">
    <name type="scientific">Amycolatopsis pithecellobii</name>
    <dbReference type="NCBI Taxonomy" id="664692"/>
    <lineage>
        <taxon>Bacteria</taxon>
        <taxon>Bacillati</taxon>
        <taxon>Actinomycetota</taxon>
        <taxon>Actinomycetes</taxon>
        <taxon>Pseudonocardiales</taxon>
        <taxon>Pseudonocardiaceae</taxon>
        <taxon>Amycolatopsis</taxon>
    </lineage>
</organism>
<evidence type="ECO:0000256" key="2">
    <source>
        <dbReference type="ARBA" id="ARBA00023002"/>
    </source>
</evidence>
<feature type="domain" description="Flavin reductase like" evidence="3">
    <location>
        <begin position="21"/>
        <end position="164"/>
    </location>
</feature>